<reference evidence="2 3" key="1">
    <citation type="submission" date="2015-10" db="EMBL/GenBank/DDBJ databases">
        <title>Genome analyses suggest a sexual origin of heterokaryosis in a supposedly ancient asexual fungus.</title>
        <authorList>
            <person name="Ropars J."/>
            <person name="Sedzielewska K."/>
            <person name="Noel J."/>
            <person name="Charron P."/>
            <person name="Farinelli L."/>
            <person name="Marton T."/>
            <person name="Kruger M."/>
            <person name="Pelin A."/>
            <person name="Brachmann A."/>
            <person name="Corradi N."/>
        </authorList>
    </citation>
    <scope>NUCLEOTIDE SEQUENCE [LARGE SCALE GENOMIC DNA]</scope>
    <source>
        <strain evidence="2 3">A4</strain>
    </source>
</reference>
<feature type="non-terminal residue" evidence="2">
    <location>
        <position position="81"/>
    </location>
</feature>
<dbReference type="AlphaFoldDB" id="A0A2I1HLV2"/>
<keyword evidence="1" id="KW-1133">Transmembrane helix</keyword>
<gene>
    <name evidence="2" type="ORF">RhiirA4_550484</name>
</gene>
<dbReference type="EMBL" id="LLXI01003807">
    <property type="protein sequence ID" value="PKY59849.1"/>
    <property type="molecule type" value="Genomic_DNA"/>
</dbReference>
<evidence type="ECO:0008006" key="4">
    <source>
        <dbReference type="Google" id="ProtNLM"/>
    </source>
</evidence>
<name>A0A2I1HLV2_9GLOM</name>
<keyword evidence="3" id="KW-1185">Reference proteome</keyword>
<keyword evidence="1" id="KW-0812">Transmembrane</keyword>
<keyword evidence="1" id="KW-0472">Membrane</keyword>
<proteinExistence type="predicted"/>
<feature type="transmembrane region" description="Helical" evidence="1">
    <location>
        <begin position="29"/>
        <end position="48"/>
    </location>
</feature>
<dbReference type="Proteomes" id="UP000234323">
    <property type="component" value="Unassembled WGS sequence"/>
</dbReference>
<evidence type="ECO:0000256" key="1">
    <source>
        <dbReference type="SAM" id="Phobius"/>
    </source>
</evidence>
<comment type="caution">
    <text evidence="2">The sequence shown here is derived from an EMBL/GenBank/DDBJ whole genome shotgun (WGS) entry which is preliminary data.</text>
</comment>
<evidence type="ECO:0000313" key="2">
    <source>
        <dbReference type="EMBL" id="PKY59849.1"/>
    </source>
</evidence>
<evidence type="ECO:0000313" key="3">
    <source>
        <dbReference type="Proteomes" id="UP000234323"/>
    </source>
</evidence>
<accession>A0A2I1HLV2</accession>
<sequence length="81" mass="9808">MKLKMIVMNNIGNQFVKFLFLNTWMMKDMVQIIMVQIIMLLLIVVKINHFLDSQLKRMDYNSTMFILRLKLNKLTTIKHIY</sequence>
<organism evidence="2 3">
    <name type="scientific">Rhizophagus irregularis</name>
    <dbReference type="NCBI Taxonomy" id="588596"/>
    <lineage>
        <taxon>Eukaryota</taxon>
        <taxon>Fungi</taxon>
        <taxon>Fungi incertae sedis</taxon>
        <taxon>Mucoromycota</taxon>
        <taxon>Glomeromycotina</taxon>
        <taxon>Glomeromycetes</taxon>
        <taxon>Glomerales</taxon>
        <taxon>Glomeraceae</taxon>
        <taxon>Rhizophagus</taxon>
    </lineage>
</organism>
<protein>
    <recommendedName>
        <fullName evidence="4">Transmembrane protein</fullName>
    </recommendedName>
</protein>